<dbReference type="Pfam" id="PF04065">
    <property type="entry name" value="Not3"/>
    <property type="match status" value="1"/>
</dbReference>
<evidence type="ECO:0000259" key="10">
    <source>
        <dbReference type="Pfam" id="PF04065"/>
    </source>
</evidence>
<keyword evidence="4" id="KW-0963">Cytoplasm</keyword>
<protein>
    <recommendedName>
        <fullName evidence="10">CCR4-Not complex component Not N-terminal domain-containing protein</fullName>
    </recommendedName>
</protein>
<evidence type="ECO:0000256" key="4">
    <source>
        <dbReference type="ARBA" id="ARBA00022490"/>
    </source>
</evidence>
<evidence type="ECO:0000256" key="2">
    <source>
        <dbReference type="ARBA" id="ARBA00004496"/>
    </source>
</evidence>
<keyword evidence="12" id="KW-1185">Reference proteome</keyword>
<sequence length="184" mass="21290">MQVDQFESEVESLSVQTRKKKGDKDKQDRIEGLKRHIEKHRYHIRMLETILRMLDNDSIQVDSIRKIKDDVEYYVDSSQDPDFEENEFLYDDLDLEDIRKCPGPGGAEMTSACWRPSCACWTTTLSRWTRSARSRTTWSITWTPRRTPTSRRTNSSTTTLTSKTFVSVPAPAGQRWGGWPGPPS</sequence>
<evidence type="ECO:0000256" key="3">
    <source>
        <dbReference type="ARBA" id="ARBA00007682"/>
    </source>
</evidence>
<dbReference type="InterPro" id="IPR007207">
    <property type="entry name" value="Not_N"/>
</dbReference>
<dbReference type="EMBL" id="AGCU01070448">
    <property type="status" value="NOT_ANNOTATED_CDS"/>
    <property type="molecule type" value="Genomic_DNA"/>
</dbReference>
<keyword evidence="8" id="KW-0539">Nucleus</keyword>
<feature type="domain" description="CCR4-Not complex component Not N-terminal" evidence="10">
    <location>
        <begin position="2"/>
        <end position="96"/>
    </location>
</feature>
<accession>K7F6B3</accession>
<feature type="region of interest" description="Disordered" evidence="9">
    <location>
        <begin position="1"/>
        <end position="28"/>
    </location>
</feature>
<dbReference type="PANTHER" id="PTHR23326">
    <property type="entry name" value="CCR4 NOT-RELATED"/>
    <property type="match status" value="1"/>
</dbReference>
<feature type="region of interest" description="Disordered" evidence="9">
    <location>
        <begin position="144"/>
        <end position="184"/>
    </location>
</feature>
<dbReference type="GO" id="GO:0005737">
    <property type="term" value="C:cytoplasm"/>
    <property type="evidence" value="ECO:0007669"/>
    <property type="project" value="UniProtKB-SubCell"/>
</dbReference>
<reference evidence="12" key="2">
    <citation type="journal article" date="2013" name="Nat. Genet.">
        <title>The draft genomes of soft-shell turtle and green sea turtle yield insights into the development and evolution of the turtle-specific body plan.</title>
        <authorList>
            <person name="Wang Z."/>
            <person name="Pascual-Anaya J."/>
            <person name="Zadissa A."/>
            <person name="Li W."/>
            <person name="Niimura Y."/>
            <person name="Huang Z."/>
            <person name="Li C."/>
            <person name="White S."/>
            <person name="Xiong Z."/>
            <person name="Fang D."/>
            <person name="Wang B."/>
            <person name="Ming Y."/>
            <person name="Chen Y."/>
            <person name="Zheng Y."/>
            <person name="Kuraku S."/>
            <person name="Pignatelli M."/>
            <person name="Herrero J."/>
            <person name="Beal K."/>
            <person name="Nozawa M."/>
            <person name="Li Q."/>
            <person name="Wang J."/>
            <person name="Zhang H."/>
            <person name="Yu L."/>
            <person name="Shigenobu S."/>
            <person name="Wang J."/>
            <person name="Liu J."/>
            <person name="Flicek P."/>
            <person name="Searle S."/>
            <person name="Wang J."/>
            <person name="Kuratani S."/>
            <person name="Yin Y."/>
            <person name="Aken B."/>
            <person name="Zhang G."/>
            <person name="Irie N."/>
        </authorList>
    </citation>
    <scope>NUCLEOTIDE SEQUENCE [LARGE SCALE GENOMIC DNA]</scope>
    <source>
        <strain evidence="12">Daiwa-1</strain>
    </source>
</reference>
<feature type="compositionally biased region" description="Low complexity" evidence="9">
    <location>
        <begin position="144"/>
        <end position="164"/>
    </location>
</feature>
<name>K7F6B3_PELSI</name>
<reference evidence="12" key="1">
    <citation type="submission" date="2011-10" db="EMBL/GenBank/DDBJ databases">
        <authorList>
            <consortium name="Soft-shell Turtle Genome Consortium"/>
        </authorList>
    </citation>
    <scope>NUCLEOTIDE SEQUENCE [LARGE SCALE GENOMIC DNA]</scope>
    <source>
        <strain evidence="12">Daiwa-1</strain>
    </source>
</reference>
<feature type="compositionally biased region" description="Gly residues" evidence="9">
    <location>
        <begin position="175"/>
        <end position="184"/>
    </location>
</feature>
<feature type="compositionally biased region" description="Acidic residues" evidence="9">
    <location>
        <begin position="1"/>
        <end position="10"/>
    </location>
</feature>
<dbReference type="GeneTree" id="ENSGT00390000014743"/>
<evidence type="ECO:0000256" key="9">
    <source>
        <dbReference type="SAM" id="MobiDB-lite"/>
    </source>
</evidence>
<reference evidence="11" key="3">
    <citation type="submission" date="2025-08" db="UniProtKB">
        <authorList>
            <consortium name="Ensembl"/>
        </authorList>
    </citation>
    <scope>IDENTIFICATION</scope>
</reference>
<dbReference type="EMBL" id="AGCU01070446">
    <property type="status" value="NOT_ANNOTATED_CDS"/>
    <property type="molecule type" value="Genomic_DNA"/>
</dbReference>
<evidence type="ECO:0000256" key="1">
    <source>
        <dbReference type="ARBA" id="ARBA00004123"/>
    </source>
</evidence>
<dbReference type="Proteomes" id="UP000007267">
    <property type="component" value="Unassembled WGS sequence"/>
</dbReference>
<dbReference type="GO" id="GO:0005634">
    <property type="term" value="C:nucleus"/>
    <property type="evidence" value="ECO:0007669"/>
    <property type="project" value="UniProtKB-SubCell"/>
</dbReference>
<proteinExistence type="inferred from homology"/>
<evidence type="ECO:0000256" key="8">
    <source>
        <dbReference type="ARBA" id="ARBA00023242"/>
    </source>
</evidence>
<reference evidence="11" key="4">
    <citation type="submission" date="2025-09" db="UniProtKB">
        <authorList>
            <consortium name="Ensembl"/>
        </authorList>
    </citation>
    <scope>IDENTIFICATION</scope>
</reference>
<keyword evidence="6" id="KW-0805">Transcription regulation</keyword>
<evidence type="ECO:0000256" key="7">
    <source>
        <dbReference type="ARBA" id="ARBA00023163"/>
    </source>
</evidence>
<comment type="subcellular location">
    <subcellularLocation>
        <location evidence="2">Cytoplasm</location>
    </subcellularLocation>
    <subcellularLocation>
        <location evidence="1">Nucleus</location>
    </subcellularLocation>
</comment>
<keyword evidence="7" id="KW-0804">Transcription</keyword>
<dbReference type="GO" id="GO:0006355">
    <property type="term" value="P:regulation of DNA-templated transcription"/>
    <property type="evidence" value="ECO:0007669"/>
    <property type="project" value="InterPro"/>
</dbReference>
<dbReference type="eggNOG" id="KOG2150">
    <property type="taxonomic scope" value="Eukaryota"/>
</dbReference>
<evidence type="ECO:0000256" key="5">
    <source>
        <dbReference type="ARBA" id="ARBA00022491"/>
    </source>
</evidence>
<comment type="similarity">
    <text evidence="3">Belongs to the CNOT2/3/5 family.</text>
</comment>
<dbReference type="AlphaFoldDB" id="K7F6B3"/>
<dbReference type="EMBL" id="AGCU01070447">
    <property type="status" value="NOT_ANNOTATED_CDS"/>
    <property type="molecule type" value="Genomic_DNA"/>
</dbReference>
<organism evidence="11 12">
    <name type="scientific">Pelodiscus sinensis</name>
    <name type="common">Chinese softshell turtle</name>
    <name type="synonym">Trionyx sinensis</name>
    <dbReference type="NCBI Taxonomy" id="13735"/>
    <lineage>
        <taxon>Eukaryota</taxon>
        <taxon>Metazoa</taxon>
        <taxon>Chordata</taxon>
        <taxon>Craniata</taxon>
        <taxon>Vertebrata</taxon>
        <taxon>Euteleostomi</taxon>
        <taxon>Archelosauria</taxon>
        <taxon>Testudinata</taxon>
        <taxon>Testudines</taxon>
        <taxon>Cryptodira</taxon>
        <taxon>Trionychia</taxon>
        <taxon>Trionychidae</taxon>
        <taxon>Pelodiscus</taxon>
    </lineage>
</organism>
<evidence type="ECO:0000313" key="12">
    <source>
        <dbReference type="Proteomes" id="UP000007267"/>
    </source>
</evidence>
<dbReference type="STRING" id="13735.ENSPSIP00000003573"/>
<dbReference type="HOGENOM" id="CLU_1467752_0_0_1"/>
<evidence type="ECO:0000256" key="6">
    <source>
        <dbReference type="ARBA" id="ARBA00023015"/>
    </source>
</evidence>
<dbReference type="InterPro" id="IPR040168">
    <property type="entry name" value="Not2/3/5"/>
</dbReference>
<keyword evidence="5" id="KW-0678">Repressor</keyword>
<dbReference type="Ensembl" id="ENSPSIT00000003592.1">
    <property type="protein sequence ID" value="ENSPSIP00000003573.1"/>
    <property type="gene ID" value="ENSPSIG00000003403.1"/>
</dbReference>
<dbReference type="GO" id="GO:0030015">
    <property type="term" value="C:CCR4-NOT core complex"/>
    <property type="evidence" value="ECO:0007669"/>
    <property type="project" value="InterPro"/>
</dbReference>
<evidence type="ECO:0000313" key="11">
    <source>
        <dbReference type="Ensembl" id="ENSPSIP00000003573.1"/>
    </source>
</evidence>